<comment type="caution">
    <text evidence="1">The sequence shown here is derived from an EMBL/GenBank/DDBJ whole genome shotgun (WGS) entry which is preliminary data.</text>
</comment>
<dbReference type="AlphaFoldDB" id="A0AAD8AGU9"/>
<protein>
    <submittedName>
        <fullName evidence="1">Uncharacterized protein</fullName>
    </submittedName>
</protein>
<name>A0AAD8AGU9_DIPPU</name>
<gene>
    <name evidence="1" type="ORF">L9F63_026643</name>
</gene>
<organism evidence="1 2">
    <name type="scientific">Diploptera punctata</name>
    <name type="common">Pacific beetle cockroach</name>
    <dbReference type="NCBI Taxonomy" id="6984"/>
    <lineage>
        <taxon>Eukaryota</taxon>
        <taxon>Metazoa</taxon>
        <taxon>Ecdysozoa</taxon>
        <taxon>Arthropoda</taxon>
        <taxon>Hexapoda</taxon>
        <taxon>Insecta</taxon>
        <taxon>Pterygota</taxon>
        <taxon>Neoptera</taxon>
        <taxon>Polyneoptera</taxon>
        <taxon>Dictyoptera</taxon>
        <taxon>Blattodea</taxon>
        <taxon>Blaberoidea</taxon>
        <taxon>Blaberidae</taxon>
        <taxon>Diplopterinae</taxon>
        <taxon>Diploptera</taxon>
    </lineage>
</organism>
<reference evidence="1" key="1">
    <citation type="journal article" date="2023" name="IScience">
        <title>Live-bearing cockroach genome reveals convergent evolutionary mechanisms linked to viviparity in insects and beyond.</title>
        <authorList>
            <person name="Fouks B."/>
            <person name="Harrison M.C."/>
            <person name="Mikhailova A.A."/>
            <person name="Marchal E."/>
            <person name="English S."/>
            <person name="Carruthers M."/>
            <person name="Jennings E.C."/>
            <person name="Chiamaka E.L."/>
            <person name="Frigard R.A."/>
            <person name="Pippel M."/>
            <person name="Attardo G.M."/>
            <person name="Benoit J.B."/>
            <person name="Bornberg-Bauer E."/>
            <person name="Tobe S.S."/>
        </authorList>
    </citation>
    <scope>NUCLEOTIDE SEQUENCE</scope>
    <source>
        <strain evidence="1">Stay&amp;Tobe</strain>
    </source>
</reference>
<dbReference type="EMBL" id="JASPKZ010001014">
    <property type="protein sequence ID" value="KAJ9598821.1"/>
    <property type="molecule type" value="Genomic_DNA"/>
</dbReference>
<evidence type="ECO:0000313" key="2">
    <source>
        <dbReference type="Proteomes" id="UP001233999"/>
    </source>
</evidence>
<dbReference type="Proteomes" id="UP001233999">
    <property type="component" value="Unassembled WGS sequence"/>
</dbReference>
<accession>A0AAD8AGU9</accession>
<sequence length="89" mass="10461">MFGQYCGKEEWRIRHNSIDYDKTNCGTIPKVQFLKALSVRGLAQILSSRELDVLQKCFAFERGMRDEMDYRAFCRCLELIAVTAYRRPC</sequence>
<reference evidence="1" key="2">
    <citation type="submission" date="2023-05" db="EMBL/GenBank/DDBJ databases">
        <authorList>
            <person name="Fouks B."/>
        </authorList>
    </citation>
    <scope>NUCLEOTIDE SEQUENCE</scope>
    <source>
        <strain evidence="1">Stay&amp;Tobe</strain>
        <tissue evidence="1">Testes</tissue>
    </source>
</reference>
<keyword evidence="2" id="KW-1185">Reference proteome</keyword>
<evidence type="ECO:0000313" key="1">
    <source>
        <dbReference type="EMBL" id="KAJ9598821.1"/>
    </source>
</evidence>
<proteinExistence type="predicted"/>